<organism evidence="1 2">
    <name type="scientific">Sinorhizobium mexicanum</name>
    <dbReference type="NCBI Taxonomy" id="375549"/>
    <lineage>
        <taxon>Bacteria</taxon>
        <taxon>Pseudomonadati</taxon>
        <taxon>Pseudomonadota</taxon>
        <taxon>Alphaproteobacteria</taxon>
        <taxon>Hyphomicrobiales</taxon>
        <taxon>Rhizobiaceae</taxon>
        <taxon>Sinorhizobium/Ensifer group</taxon>
        <taxon>Sinorhizobium</taxon>
    </lineage>
</organism>
<evidence type="ECO:0000313" key="1">
    <source>
        <dbReference type="EMBL" id="QLL60218.1"/>
    </source>
</evidence>
<name>A0A859QSI0_9HYPH</name>
<dbReference type="Proteomes" id="UP000510721">
    <property type="component" value="Chromosome"/>
</dbReference>
<sequence length="357" mass="38821">MLLPTQQASATVSTTLVGSIIEDIEKRRAEEEEKAKATKEDKILKARIKSDEAQKAANDKINNHFFNHAVVDVTELKLELIGKVGELVGLERADGQSAYAYGRQLEEALSSLEPEQIRVIEKTLGLDALDLSLSEVLAAIKNPYGTEDDKLEAALQTKAQDGGLNAIETAKVLQRLEDAAKPKSLEELKVERTESDPTRVEDTETRAEREKTIRALEANDKLDDVKDLHEAVRKRNEVAADIDTGKIPPDGEGVDAAEMLTVLAAGAEVAETQAQNDHGDDKQATSESQASARDNAGITKEEASLMAALHEDGEKQTDQQAAEARDLFVLHVDEDGIYDFIRRKLAGSQGSLPSGGF</sequence>
<dbReference type="EMBL" id="CP041238">
    <property type="protein sequence ID" value="QLL60218.1"/>
    <property type="molecule type" value="Genomic_DNA"/>
</dbReference>
<dbReference type="AlphaFoldDB" id="A0A859QSI0"/>
<proteinExistence type="predicted"/>
<keyword evidence="2" id="KW-1185">Reference proteome</keyword>
<dbReference type="RefSeq" id="WP_180939810.1">
    <property type="nucleotide sequence ID" value="NZ_CP041238.1"/>
</dbReference>
<accession>A0A859QSI0</accession>
<protein>
    <submittedName>
        <fullName evidence="1">Uncharacterized protein</fullName>
    </submittedName>
</protein>
<dbReference type="KEGG" id="emx:FKV68_01550"/>
<gene>
    <name evidence="1" type="ORF">FKV68_01550</name>
</gene>
<reference evidence="1 2" key="1">
    <citation type="submission" date="2019-06" db="EMBL/GenBank/DDBJ databases">
        <title>Complete genome sequence of Ensifer mexicanus ITTG R7 isolated from nodules of Acacia angustissima (Mill.) Kuntze.</title>
        <authorList>
            <person name="Rincon-Rosales R."/>
            <person name="Rogel M.A."/>
            <person name="Guerrero G."/>
            <person name="Rincon-Molina C.I."/>
            <person name="Lopez-Lopez A."/>
            <person name="Martinez-Romero E."/>
        </authorList>
    </citation>
    <scope>NUCLEOTIDE SEQUENCE [LARGE SCALE GENOMIC DNA]</scope>
    <source>
        <strain evidence="1 2">ITTG R7</strain>
    </source>
</reference>
<evidence type="ECO:0000313" key="2">
    <source>
        <dbReference type="Proteomes" id="UP000510721"/>
    </source>
</evidence>